<protein>
    <recommendedName>
        <fullName evidence="4">Lipoprotein</fullName>
    </recommendedName>
</protein>
<dbReference type="RefSeq" id="WP_240591934.1">
    <property type="nucleotide sequence ID" value="NZ_JAKUDL010000006.1"/>
</dbReference>
<sequence>MKGIIGWRSRVLLIAIIAVATGCRSTKLPDFYDFDLQRTGIDTLYLVTDCFMLDEGSDQQTLDSAYNLEVCQQLSSKLSDLLTRQTQIEVKTKLVTAGLQAGPFKHIASSIEDSENVTLPVYAVNNTAGQQELLPLNAVSASLHQQIMNPEQRVAYASSVKWKQYQEVQDLRLSENDMLLFVQLTGLKVDKVSANTKAIVTALLTMGAGAYVERSAISATAVLLDNKGNPKWVDIAFYTHEVESECQIDRAKSDLLSYFPYPGLNPESSAKSPRCFEGDPRGKPREPSAT</sequence>
<reference evidence="2 3" key="1">
    <citation type="submission" date="2022-02" db="EMBL/GenBank/DDBJ databases">
        <title>The genome sequence of Shewanella sp. 3B26.</title>
        <authorList>
            <person name="Du J."/>
        </authorList>
    </citation>
    <scope>NUCLEOTIDE SEQUENCE [LARGE SCALE GENOMIC DNA]</scope>
    <source>
        <strain evidence="2 3">3B26</strain>
    </source>
</reference>
<proteinExistence type="predicted"/>
<dbReference type="Proteomes" id="UP001297581">
    <property type="component" value="Unassembled WGS sequence"/>
</dbReference>
<evidence type="ECO:0000313" key="2">
    <source>
        <dbReference type="EMBL" id="MCH4295810.1"/>
    </source>
</evidence>
<evidence type="ECO:0000313" key="3">
    <source>
        <dbReference type="Proteomes" id="UP001297581"/>
    </source>
</evidence>
<organism evidence="2 3">
    <name type="scientific">Shewanella zhuhaiensis</name>
    <dbReference type="NCBI Taxonomy" id="2919576"/>
    <lineage>
        <taxon>Bacteria</taxon>
        <taxon>Pseudomonadati</taxon>
        <taxon>Pseudomonadota</taxon>
        <taxon>Gammaproteobacteria</taxon>
        <taxon>Alteromonadales</taxon>
        <taxon>Shewanellaceae</taxon>
        <taxon>Shewanella</taxon>
    </lineage>
</organism>
<keyword evidence="3" id="KW-1185">Reference proteome</keyword>
<feature type="region of interest" description="Disordered" evidence="1">
    <location>
        <begin position="264"/>
        <end position="290"/>
    </location>
</feature>
<evidence type="ECO:0000256" key="1">
    <source>
        <dbReference type="SAM" id="MobiDB-lite"/>
    </source>
</evidence>
<evidence type="ECO:0008006" key="4">
    <source>
        <dbReference type="Google" id="ProtNLM"/>
    </source>
</evidence>
<dbReference type="AlphaFoldDB" id="A0AAJ1BJ87"/>
<feature type="compositionally biased region" description="Basic and acidic residues" evidence="1">
    <location>
        <begin position="274"/>
        <end position="290"/>
    </location>
</feature>
<comment type="caution">
    <text evidence="2">The sequence shown here is derived from an EMBL/GenBank/DDBJ whole genome shotgun (WGS) entry which is preliminary data.</text>
</comment>
<accession>A0AAJ1BJ87</accession>
<gene>
    <name evidence="2" type="ORF">MJ923_16010</name>
</gene>
<dbReference type="EMBL" id="JAKUDL010000006">
    <property type="protein sequence ID" value="MCH4295810.1"/>
    <property type="molecule type" value="Genomic_DNA"/>
</dbReference>
<dbReference type="PROSITE" id="PS51257">
    <property type="entry name" value="PROKAR_LIPOPROTEIN"/>
    <property type="match status" value="1"/>
</dbReference>
<name>A0AAJ1BJ87_9GAMM</name>